<accession>A0A1W1XWH2</accession>
<evidence type="ECO:0000313" key="2">
    <source>
        <dbReference type="Proteomes" id="UP000192783"/>
    </source>
</evidence>
<protein>
    <submittedName>
        <fullName evidence="1">Uncharacterized protein</fullName>
    </submittedName>
</protein>
<keyword evidence="2" id="KW-1185">Reference proteome</keyword>
<dbReference type="STRING" id="1121390.SAMN02746041_03237"/>
<sequence length="880" mass="96170">PRRYVEEEKPMALWFDLAGGSVTVPVVGSLGPEDLGGPPAARNEDVAIYVHRVARVTDVPERNDPLVAVDATFRVPPGKGHLRVGELLVLKGPGFDPQKAGQEMDRVKKARQKALPSAHRGLAHFASVRLSPRPDALSETLLPESAEDLLPLALDSDSVLPAGQARRGWLLFSLPEDSDLAKWRVGSLIFDDLSIPLSPEVVEEPLLSFTRLEMPDDGDEDFWSRVAEKVRELSARRAASGWKKPGAVPLRVVDPGLKAEVGPRLDPPGLTVAGARSLGELKDLETLRRRAQTLHWLPGKTPWAVRYAPEAVLTQGWGTESDLAALAEQVLNRSGLRTQRAVVELLDKGRQELARRAGLEEIQLERLPALGYRSADGTQRVLVSPFLEDLRSLQGLVSYHVETLEDSPQVEAELEVGLLVRSQKEDRNAQAGRMSGALAGGETEEPEEVALLETSLGLAGSSLDWIDVGFTQVPARGTVVYKAVLNGPEGRKITSDEDAPDATRVEVVGWYYRLEPPEGEYKRRFLLPAQTDITGVFLSLGINLPDLPPSALQVLEDARRKMRKAAPVPPDAFSGLRWYAHGLAGRFLGAQSAWERQTAQKLGLVAGRTTQARCLAVILSKDNGEGPLRAQMDLLAPFAQVHRAPDPRAERAFRILGGLAAAQLEAAALSPRSTGLWEIWSHCPPDTRLLFVADDNREAFLEQLQARSYPQRLVRYLEETDRYLLFPSSPGVVDGRVRWAWLEVDPETYDLRAVLDDETGGALVESLIGNLYEQATSYLVGAFVGIGASLWSVSAFSLELEDYDQIVKEAEAFARGLAKNFSVGNDYAGLPVGGLPSASVSLDRALTFSLDPKGVSFSNNMLGFGNGYQDGISYYFQNTQ</sequence>
<dbReference type="EMBL" id="FWXF01000032">
    <property type="protein sequence ID" value="SMC28340.1"/>
    <property type="molecule type" value="Genomic_DNA"/>
</dbReference>
<dbReference type="RefSeq" id="WP_170920681.1">
    <property type="nucleotide sequence ID" value="NZ_FWXF01000032.1"/>
</dbReference>
<dbReference type="Proteomes" id="UP000192783">
    <property type="component" value="Unassembled WGS sequence"/>
</dbReference>
<reference evidence="1 2" key="1">
    <citation type="submission" date="2017-04" db="EMBL/GenBank/DDBJ databases">
        <authorList>
            <person name="Afonso C.L."/>
            <person name="Miller P.J."/>
            <person name="Scott M.A."/>
            <person name="Spackman E."/>
            <person name="Goraichik I."/>
            <person name="Dimitrov K.M."/>
            <person name="Suarez D.L."/>
            <person name="Swayne D.E."/>
        </authorList>
    </citation>
    <scope>NUCLEOTIDE SEQUENCE [LARGE SCALE GENOMIC DNA]</scope>
    <source>
        <strain evidence="1 2">DSM 13146</strain>
    </source>
</reference>
<evidence type="ECO:0000313" key="1">
    <source>
        <dbReference type="EMBL" id="SMC28340.1"/>
    </source>
</evidence>
<organism evidence="1 2">
    <name type="scientific">Desulfacinum hydrothermale DSM 13146</name>
    <dbReference type="NCBI Taxonomy" id="1121390"/>
    <lineage>
        <taxon>Bacteria</taxon>
        <taxon>Pseudomonadati</taxon>
        <taxon>Thermodesulfobacteriota</taxon>
        <taxon>Syntrophobacteria</taxon>
        <taxon>Syntrophobacterales</taxon>
        <taxon>Syntrophobacteraceae</taxon>
        <taxon>Desulfacinum</taxon>
    </lineage>
</organism>
<feature type="non-terminal residue" evidence="1">
    <location>
        <position position="1"/>
    </location>
</feature>
<gene>
    <name evidence="1" type="ORF">SAMN02746041_03237</name>
</gene>
<name>A0A1W1XWH2_9BACT</name>
<dbReference type="AlphaFoldDB" id="A0A1W1XWH2"/>
<proteinExistence type="predicted"/>